<accession>A0AAV1TZ34</accession>
<dbReference type="AlphaFoldDB" id="A0AAV1TZ34"/>
<feature type="compositionally biased region" description="Polar residues" evidence="1">
    <location>
        <begin position="957"/>
        <end position="971"/>
    </location>
</feature>
<proteinExistence type="predicted"/>
<dbReference type="EMBL" id="CAKLBY020000101">
    <property type="protein sequence ID" value="CAK7926688.1"/>
    <property type="molecule type" value="Genomic_DNA"/>
</dbReference>
<feature type="region of interest" description="Disordered" evidence="1">
    <location>
        <begin position="955"/>
        <end position="982"/>
    </location>
</feature>
<evidence type="ECO:0000313" key="2">
    <source>
        <dbReference type="EMBL" id="CAK7897059.1"/>
    </source>
</evidence>
<dbReference type="EMBL" id="CAKLBY020000014">
    <property type="protein sequence ID" value="CAK7897059.1"/>
    <property type="molecule type" value="Genomic_DNA"/>
</dbReference>
<reference evidence="3" key="1">
    <citation type="submission" date="2024-01" db="EMBL/GenBank/DDBJ databases">
        <authorList>
            <person name="Webb A."/>
        </authorList>
    </citation>
    <scope>NUCLEOTIDE SEQUENCE</scope>
    <source>
        <strain evidence="3">Pm1</strain>
    </source>
</reference>
<sequence>MKPCTTFSLLLARRHKITNDFNFVKTLKRRVTSQESANSDFDCPIIGPVEPKIGKVTRPRAATADAATIAAKLQACRSDVVSSPECQAAIDDAVAFVTASEERWIVAMQMSISYLSEESSTCAVREKLLDALLAWIAQESVQQIDAVMEVLLQLFRYATTRAGDGGDVRRWLQLGDRVLAIWRQNTALLKQQETTEIEQRVRVDCGESKGYLVKIASLLMQLREKGVTDDNATRDLRLETFVWKNVVKLAAVFGCTMTSGAGTGDDAGDKDGTGTFSVDDMLAAIVVSLEWSAGQLLRDLNGSSIEMLDMGVLRFLKLYWRVLQRLVAFFAGSVERELENCVLAIVNVNACLLYAAQHDWVLKASGSQQELRDMADQALDISEKLAGSAIDRQIRKKMRVLLWYPAEEMVRAVRQRQQSNKANTVIESAIRWSHLLLLTVFAGPSGDVLTDSTGEVISSDDFHRAAEVTQLFARYRKCELTDPKFHSIEVTELFTDVMLGCLVSFRSTAELQLALLKQTLYPDWSQQTLCWEIWRELLCFCWAEALGAQVLQMLLDTTQWNDESSDGLFVLANGVGDEVLRLIAFVYADLPISLQDMCMDQVTAVIDLVSSEGPGHEFNVKVASQAHLLERLVGVRLLALYNGPMKEEWVAKYLPICFQCCSTILDLLSSKAKALPDERGSVLGMIRVLDICLLVLRSILDDSMLKNGDFMEFSVILVRISTDALSQLAIHGKQAMVVQVVGRGLQPLSKRSSQSVTLEEAALRCIERATETSLYLLTRLGSVLKCNSKNRCVQAIKDLTTIMANGPNLKHNGSLSVMVHTALFVDAALFDMHIACEDLAVTWRLLLALFKQIFDRTYIMSCHNTRAPLLLSLSLDALYKLFAHSNIVEVPGVSLRLIVSGEFESFRQTALMRKLSSEDVAKALEIVQSRMVQSLQRSRHVQYCAFSDRFRDEPSELYTNPNEGSKDVSVTTRKRPADESGTFPQKCHRINHLISLCREMESSLSSMTDNETAANILPDMELEDATIVLHKILAKTVPLL</sequence>
<organism evidence="3 4">
    <name type="scientific">Peronospora matthiolae</name>
    <dbReference type="NCBI Taxonomy" id="2874970"/>
    <lineage>
        <taxon>Eukaryota</taxon>
        <taxon>Sar</taxon>
        <taxon>Stramenopiles</taxon>
        <taxon>Oomycota</taxon>
        <taxon>Peronosporomycetes</taxon>
        <taxon>Peronosporales</taxon>
        <taxon>Peronosporaceae</taxon>
        <taxon>Peronospora</taxon>
    </lineage>
</organism>
<evidence type="ECO:0000313" key="4">
    <source>
        <dbReference type="Proteomes" id="UP001162060"/>
    </source>
</evidence>
<name>A0AAV1TZ34_9STRA</name>
<dbReference type="Proteomes" id="UP001162060">
    <property type="component" value="Unassembled WGS sequence"/>
</dbReference>
<evidence type="ECO:0000313" key="3">
    <source>
        <dbReference type="EMBL" id="CAK7926688.1"/>
    </source>
</evidence>
<protein>
    <submittedName>
        <fullName evidence="3">Uncharacterized protein</fullName>
    </submittedName>
</protein>
<evidence type="ECO:0000256" key="1">
    <source>
        <dbReference type="SAM" id="MobiDB-lite"/>
    </source>
</evidence>
<comment type="caution">
    <text evidence="3">The sequence shown here is derived from an EMBL/GenBank/DDBJ whole genome shotgun (WGS) entry which is preliminary data.</text>
</comment>
<gene>
    <name evidence="3" type="ORF">PM001_LOCUS11838</name>
    <name evidence="2" type="ORF">PM001_LOCUS1363</name>
</gene>